<dbReference type="Gene3D" id="3.60.15.10">
    <property type="entry name" value="Ribonuclease Z/Hydroxyacylglutathione hydrolase-like"/>
    <property type="match status" value="1"/>
</dbReference>
<dbReference type="SMART" id="SM00849">
    <property type="entry name" value="Lactamase_B"/>
    <property type="match status" value="1"/>
</dbReference>
<dbReference type="CDD" id="cd07723">
    <property type="entry name" value="hydroxyacylglutathione_hydrolase_MBL-fold"/>
    <property type="match status" value="1"/>
</dbReference>
<dbReference type="GO" id="GO:0004416">
    <property type="term" value="F:hydroxyacylglutathione hydrolase activity"/>
    <property type="evidence" value="ECO:0007669"/>
    <property type="project" value="UniProtKB-UniRule"/>
</dbReference>
<feature type="binding site" evidence="7">
    <location>
        <position position="69"/>
    </location>
    <ligand>
        <name>Zn(2+)</name>
        <dbReference type="ChEBI" id="CHEBI:29105"/>
        <label>1</label>
    </ligand>
</feature>
<comment type="caution">
    <text evidence="9">The sequence shown here is derived from an EMBL/GenBank/DDBJ whole genome shotgun (WGS) entry which is preliminary data.</text>
</comment>
<name>A0A2M8VIZ6_9BURK</name>
<reference evidence="9 10" key="1">
    <citation type="submission" date="2017-11" db="EMBL/GenBank/DDBJ databases">
        <title>Genomic Encyclopedia of Type Strains, Phase III (KMG-III): the genomes of soil and plant-associated and newly described type strains.</title>
        <authorList>
            <person name="Whitman W."/>
        </authorList>
    </citation>
    <scope>NUCLEOTIDE SEQUENCE [LARGE SCALE GENOMIC DNA]</scope>
    <source>
        <strain evidence="9 10">UB-Domo-W1</strain>
    </source>
</reference>
<keyword evidence="10" id="KW-1185">Reference proteome</keyword>
<dbReference type="GO" id="GO:0017001">
    <property type="term" value="P:antibiotic catabolic process"/>
    <property type="evidence" value="ECO:0007669"/>
    <property type="project" value="InterPro"/>
</dbReference>
<dbReference type="InterPro" id="IPR032282">
    <property type="entry name" value="HAGH_C"/>
</dbReference>
<evidence type="ECO:0000259" key="8">
    <source>
        <dbReference type="SMART" id="SM00849"/>
    </source>
</evidence>
<feature type="binding site" evidence="7">
    <location>
        <position position="74"/>
    </location>
    <ligand>
        <name>Zn(2+)</name>
        <dbReference type="ChEBI" id="CHEBI:29105"/>
        <label>2</label>
    </ligand>
</feature>
<dbReference type="EMBL" id="PGTX01000005">
    <property type="protein sequence ID" value="PJI76893.1"/>
    <property type="molecule type" value="Genomic_DNA"/>
</dbReference>
<feature type="binding site" evidence="7">
    <location>
        <position position="129"/>
    </location>
    <ligand>
        <name>Zn(2+)</name>
        <dbReference type="ChEBI" id="CHEBI:29105"/>
        <label>1</label>
    </ligand>
</feature>
<feature type="binding site" evidence="7">
    <location>
        <position position="71"/>
    </location>
    <ligand>
        <name>Zn(2+)</name>
        <dbReference type="ChEBI" id="CHEBI:29105"/>
        <label>1</label>
    </ligand>
</feature>
<dbReference type="InterPro" id="IPR001018">
    <property type="entry name" value="Beta-lactamase_class-B_CS"/>
</dbReference>
<dbReference type="GO" id="GO:0008270">
    <property type="term" value="F:zinc ion binding"/>
    <property type="evidence" value="ECO:0007669"/>
    <property type="project" value="InterPro"/>
</dbReference>
<evidence type="ECO:0000313" key="10">
    <source>
        <dbReference type="Proteomes" id="UP000229366"/>
    </source>
</evidence>
<dbReference type="InterPro" id="IPR036866">
    <property type="entry name" value="RibonucZ/Hydroxyglut_hydro"/>
</dbReference>
<organism evidence="9 10">
    <name type="scientific">Polynucleobacter brandtiae</name>
    <dbReference type="NCBI Taxonomy" id="1938816"/>
    <lineage>
        <taxon>Bacteria</taxon>
        <taxon>Pseudomonadati</taxon>
        <taxon>Pseudomonadota</taxon>
        <taxon>Betaproteobacteria</taxon>
        <taxon>Burkholderiales</taxon>
        <taxon>Burkholderiaceae</taxon>
        <taxon>Polynucleobacter</taxon>
    </lineage>
</organism>
<feature type="binding site" evidence="7">
    <location>
        <position position="191"/>
    </location>
    <ligand>
        <name>Zn(2+)</name>
        <dbReference type="ChEBI" id="CHEBI:29105"/>
        <label>2</label>
    </ligand>
</feature>
<protein>
    <recommendedName>
        <fullName evidence="7">Hydroxyacylglutathione hydrolase</fullName>
        <ecNumber evidence="7">3.1.2.6</ecNumber>
    </recommendedName>
    <alternativeName>
        <fullName evidence="7">Glyoxalase II</fullName>
        <shortName evidence="7">Glx II</shortName>
    </alternativeName>
</protein>
<dbReference type="HAMAP" id="MF_01374">
    <property type="entry name" value="Glyoxalase_2"/>
    <property type="match status" value="1"/>
</dbReference>
<dbReference type="GO" id="GO:0019243">
    <property type="term" value="P:methylglyoxal catabolic process to D-lactate via S-lactoyl-glutathione"/>
    <property type="evidence" value="ECO:0007669"/>
    <property type="project" value="UniProtKB-UniRule"/>
</dbReference>
<dbReference type="InterPro" id="IPR050110">
    <property type="entry name" value="Glyoxalase_II_hydrolase"/>
</dbReference>
<evidence type="ECO:0000256" key="3">
    <source>
        <dbReference type="ARBA" id="ARBA00006759"/>
    </source>
</evidence>
<evidence type="ECO:0000256" key="2">
    <source>
        <dbReference type="ARBA" id="ARBA00004963"/>
    </source>
</evidence>
<evidence type="ECO:0000256" key="1">
    <source>
        <dbReference type="ARBA" id="ARBA00001623"/>
    </source>
</evidence>
<comment type="pathway">
    <text evidence="2 7">Secondary metabolite metabolism; methylglyoxal degradation; (R)-lactate from methylglyoxal: step 2/2.</text>
</comment>
<comment type="catalytic activity">
    <reaction evidence="1 7">
        <text>an S-(2-hydroxyacyl)glutathione + H2O = a 2-hydroxy carboxylate + glutathione + H(+)</text>
        <dbReference type="Rhea" id="RHEA:21864"/>
        <dbReference type="ChEBI" id="CHEBI:15377"/>
        <dbReference type="ChEBI" id="CHEBI:15378"/>
        <dbReference type="ChEBI" id="CHEBI:57925"/>
        <dbReference type="ChEBI" id="CHEBI:58896"/>
        <dbReference type="ChEBI" id="CHEBI:71261"/>
        <dbReference type="EC" id="3.1.2.6"/>
    </reaction>
</comment>
<keyword evidence="6 7" id="KW-0862">Zinc</keyword>
<sequence>MGGLWGWYHDRMVKNTLMQVWPIPAFDDNYLWCIHDGQSALIVDPGDAAPVLQYLSDHKLTLTGILITHHHADHTGGILALLDVLGSHIPVYGPAHIDIPGRTQAMMEGDQLTIAAPGISFKVFEVPGHTLTHIAYFANMQANVEEPMLFCGDTLFASGCGRLFEGTPTQMSQSLTKFSVLPKNTLVYCTHEYTLSNIRFALAVEPNNANLINWANTASKLREQQLPTLPTTIGQELQVNPFMRCDQAEVIDCALRVSGEKSLPSPAHVLAVIRAWKDRF</sequence>
<dbReference type="SUPFAM" id="SSF56281">
    <property type="entry name" value="Metallo-hydrolase/oxidoreductase"/>
    <property type="match status" value="1"/>
</dbReference>
<dbReference type="PIRSF" id="PIRSF005457">
    <property type="entry name" value="Glx"/>
    <property type="match status" value="1"/>
</dbReference>
<dbReference type="Pfam" id="PF00753">
    <property type="entry name" value="Lactamase_B"/>
    <property type="match status" value="1"/>
</dbReference>
<evidence type="ECO:0000256" key="7">
    <source>
        <dbReference type="HAMAP-Rule" id="MF_01374"/>
    </source>
</evidence>
<dbReference type="Proteomes" id="UP000229366">
    <property type="component" value="Unassembled WGS sequence"/>
</dbReference>
<dbReference type="PANTHER" id="PTHR43705:SF1">
    <property type="entry name" value="HYDROXYACYLGLUTATHIONE HYDROLASE GLOB"/>
    <property type="match status" value="1"/>
</dbReference>
<dbReference type="Pfam" id="PF16123">
    <property type="entry name" value="HAGH_C"/>
    <property type="match status" value="1"/>
</dbReference>
<dbReference type="InterPro" id="IPR017782">
    <property type="entry name" value="Hydroxyacylglutathione_Hdrlase"/>
</dbReference>
<dbReference type="UniPathway" id="UPA00619">
    <property type="reaction ID" value="UER00676"/>
</dbReference>
<dbReference type="EC" id="3.1.2.6" evidence="7"/>
<feature type="binding site" evidence="7">
    <location>
        <position position="73"/>
    </location>
    <ligand>
        <name>Zn(2+)</name>
        <dbReference type="ChEBI" id="CHEBI:29105"/>
        <label>2</label>
    </ligand>
</feature>
<feature type="domain" description="Metallo-beta-lactamase" evidence="8">
    <location>
        <begin position="28"/>
        <end position="191"/>
    </location>
</feature>
<keyword evidence="5 7" id="KW-0378">Hydrolase</keyword>
<comment type="subunit">
    <text evidence="7">Monomer.</text>
</comment>
<dbReference type="GO" id="GO:0008800">
    <property type="term" value="F:beta-lactamase activity"/>
    <property type="evidence" value="ECO:0007669"/>
    <property type="project" value="InterPro"/>
</dbReference>
<evidence type="ECO:0000313" key="9">
    <source>
        <dbReference type="EMBL" id="PJI76893.1"/>
    </source>
</evidence>
<dbReference type="AlphaFoldDB" id="A0A2M8VIZ6"/>
<dbReference type="NCBIfam" id="TIGR03413">
    <property type="entry name" value="GSH_gloB"/>
    <property type="match status" value="1"/>
</dbReference>
<feature type="binding site" evidence="7">
    <location>
        <position position="153"/>
    </location>
    <ligand>
        <name>Zn(2+)</name>
        <dbReference type="ChEBI" id="CHEBI:29105"/>
        <label>2</label>
    </ligand>
</feature>
<gene>
    <name evidence="7" type="primary">gloB</name>
    <name evidence="9" type="ORF">B0G85_1811</name>
</gene>
<accession>A0A2M8VIZ6</accession>
<dbReference type="InterPro" id="IPR001279">
    <property type="entry name" value="Metallo-B-lactamas"/>
</dbReference>
<comment type="function">
    <text evidence="7">Thiolesterase that catalyzes the hydrolysis of S-D-lactoyl-glutathione to form glutathione and D-lactic acid.</text>
</comment>
<keyword evidence="4 7" id="KW-0479">Metal-binding</keyword>
<dbReference type="PANTHER" id="PTHR43705">
    <property type="entry name" value="HYDROXYACYLGLUTATHIONE HYDROLASE"/>
    <property type="match status" value="1"/>
</dbReference>
<comment type="similarity">
    <text evidence="3 7">Belongs to the metallo-beta-lactamase superfamily. Glyoxalase II family.</text>
</comment>
<proteinExistence type="inferred from homology"/>
<evidence type="ECO:0000256" key="6">
    <source>
        <dbReference type="ARBA" id="ARBA00022833"/>
    </source>
</evidence>
<evidence type="ECO:0000256" key="5">
    <source>
        <dbReference type="ARBA" id="ARBA00022801"/>
    </source>
</evidence>
<comment type="cofactor">
    <cofactor evidence="7">
        <name>Zn(2+)</name>
        <dbReference type="ChEBI" id="CHEBI:29105"/>
    </cofactor>
    <text evidence="7">Binds 2 Zn(2+) ions per subunit.</text>
</comment>
<feature type="binding site" evidence="7">
    <location>
        <position position="153"/>
    </location>
    <ligand>
        <name>Zn(2+)</name>
        <dbReference type="ChEBI" id="CHEBI:29105"/>
        <label>1</label>
    </ligand>
</feature>
<evidence type="ECO:0000256" key="4">
    <source>
        <dbReference type="ARBA" id="ARBA00022723"/>
    </source>
</evidence>
<dbReference type="InterPro" id="IPR035680">
    <property type="entry name" value="Clx_II_MBL"/>
</dbReference>
<dbReference type="PROSITE" id="PS00743">
    <property type="entry name" value="BETA_LACTAMASE_B_1"/>
    <property type="match status" value="1"/>
</dbReference>